<comment type="pathway">
    <text evidence="5">Amino-acid biosynthesis; L-tryptophan biosynthesis; L-tryptophan from chorismate: step 2/5.</text>
</comment>
<dbReference type="PANTHER" id="PTHR43285:SF2">
    <property type="entry name" value="ANTHRANILATE PHOSPHORIBOSYLTRANSFERASE"/>
    <property type="match status" value="1"/>
</dbReference>
<dbReference type="Gene3D" id="1.20.970.10">
    <property type="entry name" value="Transferase, Pyrimidine Nucleoside Phosphorylase, Chain C"/>
    <property type="match status" value="1"/>
</dbReference>
<dbReference type="EMBL" id="JACJLA010000024">
    <property type="protein sequence ID" value="MBM6913565.1"/>
    <property type="molecule type" value="Genomic_DNA"/>
</dbReference>
<feature type="binding site" evidence="5">
    <location>
        <position position="225"/>
    </location>
    <ligand>
        <name>Mg(2+)</name>
        <dbReference type="ChEBI" id="CHEBI:18420"/>
        <label>2</label>
    </ligand>
</feature>
<keyword evidence="5" id="KW-0028">Amino-acid biosynthesis</keyword>
<comment type="caution">
    <text evidence="8">The sequence shown here is derived from an EMBL/GenBank/DDBJ whole genome shotgun (WGS) entry which is preliminary data.</text>
</comment>
<keyword evidence="1 5" id="KW-0328">Glycosyltransferase</keyword>
<keyword evidence="3 5" id="KW-0822">Tryptophan biosynthesis</keyword>
<evidence type="ECO:0000256" key="3">
    <source>
        <dbReference type="ARBA" id="ARBA00022822"/>
    </source>
</evidence>
<feature type="binding site" evidence="5">
    <location>
        <position position="110"/>
    </location>
    <ligand>
        <name>anthranilate</name>
        <dbReference type="ChEBI" id="CHEBI:16567"/>
        <label>1</label>
    </ligand>
</feature>
<keyword evidence="5" id="KW-0460">Magnesium</keyword>
<accession>A0ABS2GIB9</accession>
<evidence type="ECO:0000256" key="2">
    <source>
        <dbReference type="ARBA" id="ARBA00022679"/>
    </source>
</evidence>
<feature type="binding site" evidence="5">
    <location>
        <position position="79"/>
    </location>
    <ligand>
        <name>5-phospho-alpha-D-ribose 1-diphosphate</name>
        <dbReference type="ChEBI" id="CHEBI:58017"/>
    </ligand>
</feature>
<comment type="subunit">
    <text evidence="5">Homodimer.</text>
</comment>
<keyword evidence="2 5" id="KW-0808">Transferase</keyword>
<dbReference type="Gene3D" id="3.40.1030.10">
    <property type="entry name" value="Nucleoside phosphorylase/phosphoribosyltransferase catalytic domain"/>
    <property type="match status" value="1"/>
</dbReference>
<organism evidence="8 9">
    <name type="scientific">Veillonella magna</name>
    <dbReference type="NCBI Taxonomy" id="464322"/>
    <lineage>
        <taxon>Bacteria</taxon>
        <taxon>Bacillati</taxon>
        <taxon>Bacillota</taxon>
        <taxon>Negativicutes</taxon>
        <taxon>Veillonellales</taxon>
        <taxon>Veillonellaceae</taxon>
        <taxon>Veillonella</taxon>
    </lineage>
</organism>
<feature type="binding site" evidence="5">
    <location>
        <position position="91"/>
    </location>
    <ligand>
        <name>Mg(2+)</name>
        <dbReference type="ChEBI" id="CHEBI:18420"/>
        <label>1</label>
    </ligand>
</feature>
<feature type="binding site" evidence="5">
    <location>
        <position position="165"/>
    </location>
    <ligand>
        <name>anthranilate</name>
        <dbReference type="ChEBI" id="CHEBI:16567"/>
        <label>2</label>
    </ligand>
</feature>
<evidence type="ECO:0000313" key="8">
    <source>
        <dbReference type="EMBL" id="MBM6913565.1"/>
    </source>
</evidence>
<evidence type="ECO:0000256" key="1">
    <source>
        <dbReference type="ARBA" id="ARBA00022676"/>
    </source>
</evidence>
<feature type="binding site" evidence="5">
    <location>
        <position position="225"/>
    </location>
    <ligand>
        <name>Mg(2+)</name>
        <dbReference type="ChEBI" id="CHEBI:18420"/>
        <label>1</label>
    </ligand>
</feature>
<keyword evidence="5" id="KW-0479">Metal-binding</keyword>
<reference evidence="8 9" key="1">
    <citation type="journal article" date="2021" name="Sci. Rep.">
        <title>The distribution of antibiotic resistance genes in chicken gut microbiota commensals.</title>
        <authorList>
            <person name="Juricova H."/>
            <person name="Matiasovicova J."/>
            <person name="Kubasova T."/>
            <person name="Cejkova D."/>
            <person name="Rychlik I."/>
        </authorList>
    </citation>
    <scope>NUCLEOTIDE SEQUENCE [LARGE SCALE GENOMIC DNA]</scope>
    <source>
        <strain evidence="8 9">An537</strain>
    </source>
</reference>
<feature type="binding site" evidence="5">
    <location>
        <begin position="107"/>
        <end position="115"/>
    </location>
    <ligand>
        <name>5-phospho-alpha-D-ribose 1-diphosphate</name>
        <dbReference type="ChEBI" id="CHEBI:58017"/>
    </ligand>
</feature>
<evidence type="ECO:0000313" key="9">
    <source>
        <dbReference type="Proteomes" id="UP000707138"/>
    </source>
</evidence>
<comment type="cofactor">
    <cofactor evidence="5">
        <name>Mg(2+)</name>
        <dbReference type="ChEBI" id="CHEBI:18420"/>
    </cofactor>
    <text evidence="5">Binds 2 magnesium ions per monomer.</text>
</comment>
<protein>
    <recommendedName>
        <fullName evidence="5">Anthranilate phosphoribosyltransferase</fullName>
        <ecNumber evidence="5">2.4.2.18</ecNumber>
    </recommendedName>
</protein>
<dbReference type="InterPro" id="IPR000312">
    <property type="entry name" value="Glycosyl_Trfase_fam3"/>
</dbReference>
<feature type="binding site" evidence="5">
    <location>
        <position position="224"/>
    </location>
    <ligand>
        <name>Mg(2+)</name>
        <dbReference type="ChEBI" id="CHEBI:18420"/>
        <label>2</label>
    </ligand>
</feature>
<feature type="binding site" evidence="5">
    <location>
        <begin position="82"/>
        <end position="83"/>
    </location>
    <ligand>
        <name>5-phospho-alpha-D-ribose 1-diphosphate</name>
        <dbReference type="ChEBI" id="CHEBI:58017"/>
    </ligand>
</feature>
<feature type="domain" description="Glycosyl transferase family 3 N-terminal" evidence="7">
    <location>
        <begin position="3"/>
        <end position="65"/>
    </location>
</feature>
<gene>
    <name evidence="5 8" type="primary">trpD</name>
    <name evidence="8" type="ORF">H6A01_09580</name>
</gene>
<dbReference type="EC" id="2.4.2.18" evidence="5"/>
<evidence type="ECO:0000256" key="4">
    <source>
        <dbReference type="ARBA" id="ARBA00023141"/>
    </source>
</evidence>
<evidence type="ECO:0000256" key="5">
    <source>
        <dbReference type="HAMAP-Rule" id="MF_00211"/>
    </source>
</evidence>
<dbReference type="NCBIfam" id="TIGR01245">
    <property type="entry name" value="trpD"/>
    <property type="match status" value="1"/>
</dbReference>
<feature type="binding site" evidence="5">
    <location>
        <position position="119"/>
    </location>
    <ligand>
        <name>5-phospho-alpha-D-ribose 1-diphosphate</name>
        <dbReference type="ChEBI" id="CHEBI:58017"/>
    </ligand>
</feature>
<name>A0ABS2GIB9_9FIRM</name>
<feature type="domain" description="Glycosyl transferase family 3" evidence="6">
    <location>
        <begin position="73"/>
        <end position="323"/>
    </location>
</feature>
<dbReference type="InterPro" id="IPR017459">
    <property type="entry name" value="Glycosyl_Trfase_fam3_N_dom"/>
</dbReference>
<comment type="similarity">
    <text evidence="5">Belongs to the anthranilate phosphoribosyltransferase family.</text>
</comment>
<dbReference type="InterPro" id="IPR036320">
    <property type="entry name" value="Glycosyl_Trfase_fam3_N_dom_sf"/>
</dbReference>
<dbReference type="SUPFAM" id="SSF52418">
    <property type="entry name" value="Nucleoside phosphorylase/phosphoribosyltransferase catalytic domain"/>
    <property type="match status" value="1"/>
</dbReference>
<dbReference type="InterPro" id="IPR035902">
    <property type="entry name" value="Nuc_phospho_transferase"/>
</dbReference>
<dbReference type="HAMAP" id="MF_00211">
    <property type="entry name" value="TrpD"/>
    <property type="match status" value="1"/>
</dbReference>
<proteinExistence type="inferred from homology"/>
<feature type="binding site" evidence="5">
    <location>
        <position position="87"/>
    </location>
    <ligand>
        <name>5-phospho-alpha-D-ribose 1-diphosphate</name>
        <dbReference type="ChEBI" id="CHEBI:58017"/>
    </ligand>
</feature>
<comment type="function">
    <text evidence="5">Catalyzes the transfer of the phosphoribosyl group of 5-phosphorylribose-1-pyrophosphate (PRPP) to anthranilate to yield N-(5'-phosphoribosyl)-anthranilate (PRA).</text>
</comment>
<dbReference type="InterPro" id="IPR005940">
    <property type="entry name" value="Anthranilate_Pribosyl_Tfrase"/>
</dbReference>
<evidence type="ECO:0000259" key="6">
    <source>
        <dbReference type="Pfam" id="PF00591"/>
    </source>
</evidence>
<dbReference type="Proteomes" id="UP000707138">
    <property type="component" value="Unassembled WGS sequence"/>
</dbReference>
<keyword evidence="4 5" id="KW-0057">Aromatic amino acid biosynthesis</keyword>
<feature type="binding site" evidence="5">
    <location>
        <position position="79"/>
    </location>
    <ligand>
        <name>anthranilate</name>
        <dbReference type="ChEBI" id="CHEBI:16567"/>
        <label>1</label>
    </ligand>
</feature>
<evidence type="ECO:0000259" key="7">
    <source>
        <dbReference type="Pfam" id="PF02885"/>
    </source>
</evidence>
<dbReference type="GO" id="GO:0004048">
    <property type="term" value="F:anthranilate phosphoribosyltransferase activity"/>
    <property type="evidence" value="ECO:0007669"/>
    <property type="project" value="UniProtKB-EC"/>
</dbReference>
<dbReference type="SUPFAM" id="SSF47648">
    <property type="entry name" value="Nucleoside phosphorylase/phosphoribosyltransferase N-terminal domain"/>
    <property type="match status" value="1"/>
</dbReference>
<dbReference type="PANTHER" id="PTHR43285">
    <property type="entry name" value="ANTHRANILATE PHOSPHORIBOSYLTRANSFERASE"/>
    <property type="match status" value="1"/>
</dbReference>
<sequence>MIQQAIDTIINGENLTYELARDAMGSIMKGKANESQIAALLATLRLKGETVEEISGFAQAMRDACLTVQHDGDVFEIVGTGGDGANTFNISTTSGFVIAAGGVKVAKHGNRGVSSKCGAADCLEALGAQLQLNAVQNAKLLNESGMCFMFAPVYHQSMKYAAPVRKALGIRTVFNVLGPLSNPAGATVQLMGVYDKDLVEPLAKVLVKLGVKRGAVVHGFDGLDEITACDKTYVCEIDNGTVISYVLDPVDYGMTYAAHGDLRGGEAKENAAITRAVLGGEQGPRRNAVLLNAGMAFHLTDPSLTIAGGIARAAELIDSGAALRCMEQFVKLSNEVTQYDS</sequence>
<dbReference type="RefSeq" id="WP_205088429.1">
    <property type="nucleotide sequence ID" value="NZ_JACJLA010000024.1"/>
</dbReference>
<comment type="catalytic activity">
    <reaction evidence="5">
        <text>N-(5-phospho-beta-D-ribosyl)anthranilate + diphosphate = 5-phospho-alpha-D-ribose 1-diphosphate + anthranilate</text>
        <dbReference type="Rhea" id="RHEA:11768"/>
        <dbReference type="ChEBI" id="CHEBI:16567"/>
        <dbReference type="ChEBI" id="CHEBI:18277"/>
        <dbReference type="ChEBI" id="CHEBI:33019"/>
        <dbReference type="ChEBI" id="CHEBI:58017"/>
        <dbReference type="EC" id="2.4.2.18"/>
    </reaction>
</comment>
<dbReference type="Pfam" id="PF02885">
    <property type="entry name" value="Glycos_trans_3N"/>
    <property type="match status" value="1"/>
</dbReference>
<keyword evidence="9" id="KW-1185">Reference proteome</keyword>
<comment type="caution">
    <text evidence="5">Lacks conserved residue(s) required for the propagation of feature annotation.</text>
</comment>
<dbReference type="Pfam" id="PF00591">
    <property type="entry name" value="Glycos_transf_3"/>
    <property type="match status" value="1"/>
</dbReference>
<feature type="binding site" evidence="5">
    <location>
        <begin position="89"/>
        <end position="92"/>
    </location>
    <ligand>
        <name>5-phospho-alpha-D-ribose 1-diphosphate</name>
        <dbReference type="ChEBI" id="CHEBI:58017"/>
    </ligand>
</feature>